<gene>
    <name evidence="1" type="ORF">QO012_001769</name>
</gene>
<sequence>MGGEKEVFLRSEGVQELLTLTTRQFVGWDDALRRVSGQTTEAGDAMDLWHILSFLALQPNLQVEKKLAFEKIKIASLKPETIRKYVAKAQRLGFIATIESRGTRHIQLTQTGIAVVADTMRSWVEDFGQIQQQYFPR</sequence>
<dbReference type="EMBL" id="JAUSVP010000004">
    <property type="protein sequence ID" value="MDQ0447273.1"/>
    <property type="molecule type" value="Genomic_DNA"/>
</dbReference>
<evidence type="ECO:0000313" key="2">
    <source>
        <dbReference type="Proteomes" id="UP001231124"/>
    </source>
</evidence>
<protein>
    <recommendedName>
        <fullName evidence="3">HTH marR-type domain-containing protein</fullName>
    </recommendedName>
</protein>
<accession>A0ABU0HY53</accession>
<proteinExistence type="predicted"/>
<keyword evidence="2" id="KW-1185">Reference proteome</keyword>
<name>A0ABU0HY53_9HYPH</name>
<dbReference type="Proteomes" id="UP001231124">
    <property type="component" value="Unassembled WGS sequence"/>
</dbReference>
<dbReference type="RefSeq" id="WP_238206995.1">
    <property type="nucleotide sequence ID" value="NZ_BPQE01000031.1"/>
</dbReference>
<comment type="caution">
    <text evidence="1">The sequence shown here is derived from an EMBL/GenBank/DDBJ whole genome shotgun (WGS) entry which is preliminary data.</text>
</comment>
<reference evidence="1 2" key="1">
    <citation type="submission" date="2023-07" db="EMBL/GenBank/DDBJ databases">
        <title>Genomic Encyclopedia of Type Strains, Phase IV (KMG-IV): sequencing the most valuable type-strain genomes for metagenomic binning, comparative biology and taxonomic classification.</title>
        <authorList>
            <person name="Goeker M."/>
        </authorList>
    </citation>
    <scope>NUCLEOTIDE SEQUENCE [LARGE SCALE GENOMIC DNA]</scope>
    <source>
        <strain evidence="1 2">DSM 19013</strain>
    </source>
</reference>
<evidence type="ECO:0000313" key="1">
    <source>
        <dbReference type="EMBL" id="MDQ0447273.1"/>
    </source>
</evidence>
<organism evidence="1 2">
    <name type="scientific">Methylobacterium aerolatum</name>
    <dbReference type="NCBI Taxonomy" id="418708"/>
    <lineage>
        <taxon>Bacteria</taxon>
        <taxon>Pseudomonadati</taxon>
        <taxon>Pseudomonadota</taxon>
        <taxon>Alphaproteobacteria</taxon>
        <taxon>Hyphomicrobiales</taxon>
        <taxon>Methylobacteriaceae</taxon>
        <taxon>Methylobacterium</taxon>
    </lineage>
</organism>
<evidence type="ECO:0008006" key="3">
    <source>
        <dbReference type="Google" id="ProtNLM"/>
    </source>
</evidence>